<dbReference type="PROSITE" id="PS50801">
    <property type="entry name" value="STAS"/>
    <property type="match status" value="1"/>
</dbReference>
<dbReference type="Pfam" id="PF01740">
    <property type="entry name" value="STAS"/>
    <property type="match status" value="1"/>
</dbReference>
<accession>A0A401VUQ0</accession>
<dbReference type="EMBL" id="BHZD01000001">
    <property type="protein sequence ID" value="GCD40771.1"/>
    <property type="molecule type" value="Genomic_DNA"/>
</dbReference>
<evidence type="ECO:0000259" key="1">
    <source>
        <dbReference type="PROSITE" id="PS50801"/>
    </source>
</evidence>
<gene>
    <name evidence="2" type="ORF">GKJPGBOP_00424</name>
</gene>
<dbReference type="Gene3D" id="3.30.750.24">
    <property type="entry name" value="STAS domain"/>
    <property type="match status" value="1"/>
</dbReference>
<dbReference type="InterPro" id="IPR036513">
    <property type="entry name" value="STAS_dom_sf"/>
</dbReference>
<dbReference type="InterPro" id="IPR002645">
    <property type="entry name" value="STAS_dom"/>
</dbReference>
<dbReference type="Proteomes" id="UP000286746">
    <property type="component" value="Unassembled WGS sequence"/>
</dbReference>
<organism evidence="2 3">
    <name type="scientific">Streptomyces paromomycinus</name>
    <name type="common">Streptomyces rimosus subsp. paromomycinus</name>
    <dbReference type="NCBI Taxonomy" id="92743"/>
    <lineage>
        <taxon>Bacteria</taxon>
        <taxon>Bacillati</taxon>
        <taxon>Actinomycetota</taxon>
        <taxon>Actinomycetes</taxon>
        <taxon>Kitasatosporales</taxon>
        <taxon>Streptomycetaceae</taxon>
        <taxon>Streptomyces</taxon>
    </lineage>
</organism>
<keyword evidence="3" id="KW-1185">Reference proteome</keyword>
<name>A0A401VUQ0_STREY</name>
<sequence length="133" mass="13347">MTSPAAGSRYHLLTLTGHPPTAAARLVRAVRSGATTPTVLVDVTAAGDLDVQALGALARLSMLLRSTGGGVVLVGASPVARQLTARTGTAWLLPAHRDVEAAVAALPASGRPWTVTELAPGCNGALPQPAEGN</sequence>
<reference evidence="2 3" key="1">
    <citation type="submission" date="2018-11" db="EMBL/GenBank/DDBJ databases">
        <title>Whole genome sequence of Streptomyces paromomycinus NBRC 15454(T).</title>
        <authorList>
            <person name="Komaki H."/>
            <person name="Tamura T."/>
        </authorList>
    </citation>
    <scope>NUCLEOTIDE SEQUENCE [LARGE SCALE GENOMIC DNA]</scope>
    <source>
        <strain evidence="2 3">NBRC 15454</strain>
    </source>
</reference>
<dbReference type="AlphaFoldDB" id="A0A401VUQ0"/>
<feature type="domain" description="STAS" evidence="1">
    <location>
        <begin position="25"/>
        <end position="106"/>
    </location>
</feature>
<protein>
    <recommendedName>
        <fullName evidence="1">STAS domain-containing protein</fullName>
    </recommendedName>
</protein>
<proteinExistence type="predicted"/>
<comment type="caution">
    <text evidence="2">The sequence shown here is derived from an EMBL/GenBank/DDBJ whole genome shotgun (WGS) entry which is preliminary data.</text>
</comment>
<dbReference type="RefSeq" id="WP_125051281.1">
    <property type="nucleotide sequence ID" value="NZ_BHZD01000001.1"/>
</dbReference>
<evidence type="ECO:0000313" key="2">
    <source>
        <dbReference type="EMBL" id="GCD40771.1"/>
    </source>
</evidence>
<dbReference type="SUPFAM" id="SSF52091">
    <property type="entry name" value="SpoIIaa-like"/>
    <property type="match status" value="1"/>
</dbReference>
<evidence type="ECO:0000313" key="3">
    <source>
        <dbReference type="Proteomes" id="UP000286746"/>
    </source>
</evidence>